<dbReference type="GO" id="GO:0016740">
    <property type="term" value="F:transferase activity"/>
    <property type="evidence" value="ECO:0007669"/>
    <property type="project" value="UniProtKB-KW"/>
</dbReference>
<dbReference type="InterPro" id="IPR011009">
    <property type="entry name" value="Kinase-like_dom_sf"/>
</dbReference>
<protein>
    <submittedName>
        <fullName evidence="1">Aminoglycoside phosphotransferase</fullName>
    </submittedName>
</protein>
<dbReference type="SUPFAM" id="SSF56112">
    <property type="entry name" value="Protein kinase-like (PK-like)"/>
    <property type="match status" value="1"/>
</dbReference>
<sequence length="331" mass="35812">MNRKAGEGPGAVDADTAAAGLALPDDDGRLILVKELHGHSGCHLLLLRERDCDAYRVRKISGSAGYDARLRDQRHKQGEMAVLGLPCPAVLKDGLLEGGDLAGRYCFDMEYVRGQNLGEVLEHGDSALFDTVARSLAATLRGLAATASGCLPASLFLDKIAAVAAAVPPCLEGGNDPDGMLEAIGGTAARLAAHDWSGIPASQGHGDMTVENVLRRPDGGLCFIDFLDGPLNSCWLDVAKLHQDLRGHWFLRNLPDEQWSGPRGRGLRIAAAKLAALLHGHTHPLWPDLRERLPVLTQFQLFRIVPYCRSDEVLAFVLRRIRDIDKDATFP</sequence>
<keyword evidence="1" id="KW-0808">Transferase</keyword>
<dbReference type="AlphaFoldDB" id="A0A1X7F0Z3"/>
<dbReference type="OrthoDB" id="8410818at2"/>
<evidence type="ECO:0000313" key="2">
    <source>
        <dbReference type="Proteomes" id="UP000192936"/>
    </source>
</evidence>
<proteinExistence type="predicted"/>
<reference evidence="1 2" key="1">
    <citation type="submission" date="2017-04" db="EMBL/GenBank/DDBJ databases">
        <authorList>
            <person name="Afonso C.L."/>
            <person name="Miller P.J."/>
            <person name="Scott M.A."/>
            <person name="Spackman E."/>
            <person name="Goraichik I."/>
            <person name="Dimitrov K.M."/>
            <person name="Suarez D.L."/>
            <person name="Swayne D.E."/>
        </authorList>
    </citation>
    <scope>NUCLEOTIDE SEQUENCE [LARGE SCALE GENOMIC DNA]</scope>
    <source>
        <strain evidence="1 2">A2P</strain>
    </source>
</reference>
<dbReference type="Proteomes" id="UP000192936">
    <property type="component" value="Unassembled WGS sequence"/>
</dbReference>
<dbReference type="STRING" id="286727.SAMN02982917_2208"/>
<organism evidence="1 2">
    <name type="scientific">Azospirillum oryzae</name>
    <dbReference type="NCBI Taxonomy" id="286727"/>
    <lineage>
        <taxon>Bacteria</taxon>
        <taxon>Pseudomonadati</taxon>
        <taxon>Pseudomonadota</taxon>
        <taxon>Alphaproteobacteria</taxon>
        <taxon>Rhodospirillales</taxon>
        <taxon>Azospirillaceae</taxon>
        <taxon>Azospirillum</taxon>
    </lineage>
</organism>
<dbReference type="EMBL" id="FXAK01000004">
    <property type="protein sequence ID" value="SMF43228.1"/>
    <property type="molecule type" value="Genomic_DNA"/>
</dbReference>
<gene>
    <name evidence="1" type="ORF">SAMN02982917_2208</name>
</gene>
<evidence type="ECO:0000313" key="1">
    <source>
        <dbReference type="EMBL" id="SMF43228.1"/>
    </source>
</evidence>
<dbReference type="RefSeq" id="WP_085085145.1">
    <property type="nucleotide sequence ID" value="NZ_FXAK01000004.1"/>
</dbReference>
<name>A0A1X7F0Z3_9PROT</name>
<accession>A0A1X7F0Z3</accession>